<dbReference type="InterPro" id="IPR011079">
    <property type="entry name" value="Ala_racemase_C"/>
</dbReference>
<dbReference type="InterPro" id="IPR029066">
    <property type="entry name" value="PLP-binding_barrel"/>
</dbReference>
<evidence type="ECO:0000256" key="2">
    <source>
        <dbReference type="ARBA" id="ARBA00001933"/>
    </source>
</evidence>
<dbReference type="GO" id="GO:0030170">
    <property type="term" value="F:pyridoxal phosphate binding"/>
    <property type="evidence" value="ECO:0007669"/>
    <property type="project" value="UniProtKB-UniRule"/>
</dbReference>
<dbReference type="Proteomes" id="UP000314901">
    <property type="component" value="Chromosome"/>
</dbReference>
<evidence type="ECO:0000313" key="9">
    <source>
        <dbReference type="EMBL" id="QDC41107.1"/>
    </source>
</evidence>
<evidence type="ECO:0000256" key="4">
    <source>
        <dbReference type="ARBA" id="ARBA00023235"/>
    </source>
</evidence>
<dbReference type="SMART" id="SM01005">
    <property type="entry name" value="Ala_racemase_C"/>
    <property type="match status" value="1"/>
</dbReference>
<evidence type="ECO:0000256" key="1">
    <source>
        <dbReference type="ARBA" id="ARBA00000316"/>
    </source>
</evidence>
<organism evidence="9 10">
    <name type="scientific">Candidatus Methylopumilus universalis</name>
    <dbReference type="NCBI Taxonomy" id="2588536"/>
    <lineage>
        <taxon>Bacteria</taxon>
        <taxon>Pseudomonadati</taxon>
        <taxon>Pseudomonadota</taxon>
        <taxon>Betaproteobacteria</taxon>
        <taxon>Nitrosomonadales</taxon>
        <taxon>Methylophilaceae</taxon>
        <taxon>Candidatus Methylopumilus</taxon>
    </lineage>
</organism>
<dbReference type="GeneID" id="66284910"/>
<dbReference type="AlphaFoldDB" id="A0AAX1EZD3"/>
<reference evidence="9 10" key="1">
    <citation type="journal article" date="2019" name="ISME J.">
        <title>Evolution in action: habitat transition from sediment to the pelagial leads to genome streamlining in Methylophilaceae.</title>
        <authorList>
            <person name="Salcher M."/>
            <person name="Schaefle D."/>
            <person name="Kaspar M."/>
            <person name="Neuenschwander S.M."/>
            <person name="Ghai R."/>
        </authorList>
    </citation>
    <scope>NUCLEOTIDE SEQUENCE [LARGE SCALE GENOMIC DNA]</scope>
    <source>
        <strain evidence="9 10">MMS-RVI-51</strain>
    </source>
</reference>
<sequence length="358" mass="39675">MRPLKVFVDQASLRHNFAIVKQLAPKSKIMSVVKANGYGHGLINVAQGLSESDGFAVLNLNEAIDLREHGFEQDILLLEGAFESYEISIAAKMRFNLVVHNLHQLQMIEKLKLNHPIDIHFKINTGMNRLGFNPKEAKDILKSMKKTSYFKSITLMTHFATADEPRGVDWQFDVFNDIANDFDFSRSVANSASIINFKNTHLDWVRPGIMLYGASPIVGRKSSTLNLKPAMYLKSKIIALQNLSKDDSVGYGETFKAKNDMRIAVVACGYADGYPRHAPSGTPVYVEGKKTSTVGRVSMDMLYIDVTDIPHASISSDVELWGENIPVDDVAEKAGTVGYELLCGISASKRVPIEIIHG</sequence>
<dbReference type="PANTHER" id="PTHR30511">
    <property type="entry name" value="ALANINE RACEMASE"/>
    <property type="match status" value="1"/>
</dbReference>
<protein>
    <recommendedName>
        <fullName evidence="5">Alanine racemase</fullName>
        <ecNumber evidence="5">5.1.1.1</ecNumber>
    </recommendedName>
</protein>
<feature type="active site" description="Proton acceptor; specific for L-alanine" evidence="5">
    <location>
        <position position="251"/>
    </location>
</feature>
<dbReference type="GO" id="GO:0005829">
    <property type="term" value="C:cytosol"/>
    <property type="evidence" value="ECO:0007669"/>
    <property type="project" value="TreeGrafter"/>
</dbReference>
<evidence type="ECO:0000256" key="7">
    <source>
        <dbReference type="PIRSR" id="PIRSR600821-52"/>
    </source>
</evidence>
<comment type="function">
    <text evidence="5">Catalyzes the interconversion of L-alanine and D-alanine. May also act on other amino acids.</text>
</comment>
<dbReference type="NCBIfam" id="TIGR00492">
    <property type="entry name" value="alr"/>
    <property type="match status" value="1"/>
</dbReference>
<comment type="pathway">
    <text evidence="5">Amino-acid biosynthesis; D-alanine biosynthesis; D-alanine from L-alanine: step 1/1.</text>
</comment>
<dbReference type="FunFam" id="3.20.20.10:FF:000002">
    <property type="entry name" value="Alanine racemase"/>
    <property type="match status" value="1"/>
</dbReference>
<dbReference type="EMBL" id="CP040953">
    <property type="protein sequence ID" value="QDC41107.1"/>
    <property type="molecule type" value="Genomic_DNA"/>
</dbReference>
<dbReference type="InterPro" id="IPR000821">
    <property type="entry name" value="Ala_racemase"/>
</dbReference>
<keyword evidence="3 5" id="KW-0663">Pyridoxal phosphate</keyword>
<dbReference type="HAMAP" id="MF_01201">
    <property type="entry name" value="Ala_racemase"/>
    <property type="match status" value="1"/>
</dbReference>
<dbReference type="GO" id="GO:0008784">
    <property type="term" value="F:alanine racemase activity"/>
    <property type="evidence" value="ECO:0007669"/>
    <property type="project" value="UniProtKB-UniRule"/>
</dbReference>
<keyword evidence="4 5" id="KW-0413">Isomerase</keyword>
<dbReference type="PRINTS" id="PR00992">
    <property type="entry name" value="ALARACEMASE"/>
</dbReference>
<dbReference type="InterPro" id="IPR001608">
    <property type="entry name" value="Ala_racemase_N"/>
</dbReference>
<feature type="binding site" evidence="5 7">
    <location>
        <position position="299"/>
    </location>
    <ligand>
        <name>substrate</name>
    </ligand>
</feature>
<name>A0AAX1EZD3_9PROT</name>
<feature type="binding site" evidence="5 7">
    <location>
        <position position="129"/>
    </location>
    <ligand>
        <name>substrate</name>
    </ligand>
</feature>
<dbReference type="SUPFAM" id="SSF51419">
    <property type="entry name" value="PLP-binding barrel"/>
    <property type="match status" value="1"/>
</dbReference>
<dbReference type="Gene3D" id="2.40.37.10">
    <property type="entry name" value="Lyase, Ornithine Decarboxylase, Chain A, domain 1"/>
    <property type="match status" value="1"/>
</dbReference>
<dbReference type="Gene3D" id="3.20.20.10">
    <property type="entry name" value="Alanine racemase"/>
    <property type="match status" value="1"/>
</dbReference>
<dbReference type="Pfam" id="PF00842">
    <property type="entry name" value="Ala_racemase_C"/>
    <property type="match status" value="1"/>
</dbReference>
<dbReference type="InterPro" id="IPR020622">
    <property type="entry name" value="Ala_racemase_pyridoxalP-BS"/>
</dbReference>
<evidence type="ECO:0000259" key="8">
    <source>
        <dbReference type="SMART" id="SM01005"/>
    </source>
</evidence>
<dbReference type="GO" id="GO:0030632">
    <property type="term" value="P:D-alanine biosynthetic process"/>
    <property type="evidence" value="ECO:0007669"/>
    <property type="project" value="UniProtKB-UniRule"/>
</dbReference>
<feature type="modified residue" description="N6-(pyridoxal phosphate)lysine" evidence="5 6">
    <location>
        <position position="34"/>
    </location>
</feature>
<gene>
    <name evidence="9" type="primary">alr</name>
    <name evidence="9" type="ORF">FIT94_03335</name>
</gene>
<comment type="similarity">
    <text evidence="5">Belongs to the alanine racemase family.</text>
</comment>
<feature type="active site" description="Proton acceptor; specific for D-alanine" evidence="5">
    <location>
        <position position="34"/>
    </location>
</feature>
<dbReference type="PANTHER" id="PTHR30511:SF0">
    <property type="entry name" value="ALANINE RACEMASE, CATABOLIC-RELATED"/>
    <property type="match status" value="1"/>
</dbReference>
<dbReference type="CDD" id="cd06827">
    <property type="entry name" value="PLPDE_III_AR_proteobact"/>
    <property type="match status" value="1"/>
</dbReference>
<evidence type="ECO:0000256" key="5">
    <source>
        <dbReference type="HAMAP-Rule" id="MF_01201"/>
    </source>
</evidence>
<dbReference type="EC" id="5.1.1.1" evidence="5"/>
<comment type="cofactor">
    <cofactor evidence="2 5 6">
        <name>pyridoxal 5'-phosphate</name>
        <dbReference type="ChEBI" id="CHEBI:597326"/>
    </cofactor>
</comment>
<evidence type="ECO:0000256" key="3">
    <source>
        <dbReference type="ARBA" id="ARBA00022898"/>
    </source>
</evidence>
<dbReference type="InterPro" id="IPR009006">
    <property type="entry name" value="Ala_racemase/Decarboxylase_C"/>
</dbReference>
<feature type="domain" description="Alanine racemase C-terminal" evidence="8">
    <location>
        <begin position="230"/>
        <end position="356"/>
    </location>
</feature>
<accession>A0AAX1EZD3</accession>
<dbReference type="RefSeq" id="WP_139867656.1">
    <property type="nucleotide sequence ID" value="NZ_CP040949.1"/>
</dbReference>
<dbReference type="PROSITE" id="PS00395">
    <property type="entry name" value="ALANINE_RACEMASE"/>
    <property type="match status" value="1"/>
</dbReference>
<dbReference type="SUPFAM" id="SSF50621">
    <property type="entry name" value="Alanine racemase C-terminal domain-like"/>
    <property type="match status" value="1"/>
</dbReference>
<evidence type="ECO:0000313" key="10">
    <source>
        <dbReference type="Proteomes" id="UP000314901"/>
    </source>
</evidence>
<dbReference type="Pfam" id="PF01168">
    <property type="entry name" value="Ala_racemase_N"/>
    <property type="match status" value="1"/>
</dbReference>
<evidence type="ECO:0000256" key="6">
    <source>
        <dbReference type="PIRSR" id="PIRSR600821-50"/>
    </source>
</evidence>
<comment type="catalytic activity">
    <reaction evidence="1 5">
        <text>L-alanine = D-alanine</text>
        <dbReference type="Rhea" id="RHEA:20249"/>
        <dbReference type="ChEBI" id="CHEBI:57416"/>
        <dbReference type="ChEBI" id="CHEBI:57972"/>
        <dbReference type="EC" id="5.1.1.1"/>
    </reaction>
</comment>
<proteinExistence type="inferred from homology"/>
<dbReference type="KEGG" id="muv:FIT94_03335"/>